<name>A0A0V0R7B7_PSEPJ</name>
<evidence type="ECO:0000256" key="3">
    <source>
        <dbReference type="ARBA" id="ARBA00022833"/>
    </source>
</evidence>
<keyword evidence="7" id="KW-1185">Reference proteome</keyword>
<gene>
    <name evidence="6" type="ORF">PPERSA_08459</name>
</gene>
<dbReference type="EMBL" id="LDAU01000040">
    <property type="protein sequence ID" value="KRX10056.1"/>
    <property type="molecule type" value="Genomic_DNA"/>
</dbReference>
<dbReference type="PROSITE" id="PS01360">
    <property type="entry name" value="ZF_MYND_1"/>
    <property type="match status" value="1"/>
</dbReference>
<evidence type="ECO:0000256" key="2">
    <source>
        <dbReference type="ARBA" id="ARBA00022771"/>
    </source>
</evidence>
<organism evidence="6 7">
    <name type="scientific">Pseudocohnilembus persalinus</name>
    <name type="common">Ciliate</name>
    <dbReference type="NCBI Taxonomy" id="266149"/>
    <lineage>
        <taxon>Eukaryota</taxon>
        <taxon>Sar</taxon>
        <taxon>Alveolata</taxon>
        <taxon>Ciliophora</taxon>
        <taxon>Intramacronucleata</taxon>
        <taxon>Oligohymenophorea</taxon>
        <taxon>Scuticociliatia</taxon>
        <taxon>Philasterida</taxon>
        <taxon>Pseudocohnilembidae</taxon>
        <taxon>Pseudocohnilembus</taxon>
    </lineage>
</organism>
<evidence type="ECO:0000256" key="1">
    <source>
        <dbReference type="ARBA" id="ARBA00022723"/>
    </source>
</evidence>
<dbReference type="Pfam" id="PF01753">
    <property type="entry name" value="zf-MYND"/>
    <property type="match status" value="1"/>
</dbReference>
<dbReference type="PROSITE" id="PS50865">
    <property type="entry name" value="ZF_MYND_2"/>
    <property type="match status" value="1"/>
</dbReference>
<dbReference type="SUPFAM" id="SSF144232">
    <property type="entry name" value="HIT/MYND zinc finger-like"/>
    <property type="match status" value="1"/>
</dbReference>
<sequence>MEEQKIQQENNQQQEQNFNQSYLNQDWYKLLEGKISFQKIDEIMDKRPYEYKKFNEKDKIIEYYQFNDQGISFCFENQELNALFLYNKFDKQMKQYTGQIPYNLNMDMTNGNMVAQLGEPVKVSGGKVIPICLTYENLGLEITFMTKSWEDNTSKIYQICLFQKNVSDQFKICGLCKKQTQYKCQKCWLVYYCSKDCQKTHWKVHKNFCQKPV</sequence>
<comment type="caution">
    <text evidence="6">The sequence shown here is derived from an EMBL/GenBank/DDBJ whole genome shotgun (WGS) entry which is preliminary data.</text>
</comment>
<dbReference type="OMA" id="QTICGIC"/>
<feature type="domain" description="MYND-type" evidence="5">
    <location>
        <begin position="173"/>
        <end position="209"/>
    </location>
</feature>
<dbReference type="Gene3D" id="6.10.140.2220">
    <property type="match status" value="1"/>
</dbReference>
<accession>A0A0V0R7B7</accession>
<dbReference type="GO" id="GO:0008270">
    <property type="term" value="F:zinc ion binding"/>
    <property type="evidence" value="ECO:0007669"/>
    <property type="project" value="UniProtKB-KW"/>
</dbReference>
<dbReference type="InterPro" id="IPR002893">
    <property type="entry name" value="Znf_MYND"/>
</dbReference>
<proteinExistence type="predicted"/>
<evidence type="ECO:0000313" key="6">
    <source>
        <dbReference type="EMBL" id="KRX10056.1"/>
    </source>
</evidence>
<evidence type="ECO:0000259" key="5">
    <source>
        <dbReference type="PROSITE" id="PS50865"/>
    </source>
</evidence>
<dbReference type="InParanoid" id="A0A0V0R7B7"/>
<protein>
    <recommendedName>
        <fullName evidence="5">MYND-type domain-containing protein</fullName>
    </recommendedName>
</protein>
<keyword evidence="1" id="KW-0479">Metal-binding</keyword>
<keyword evidence="2 4" id="KW-0863">Zinc-finger</keyword>
<evidence type="ECO:0000313" key="7">
    <source>
        <dbReference type="Proteomes" id="UP000054937"/>
    </source>
</evidence>
<evidence type="ECO:0000256" key="4">
    <source>
        <dbReference type="PROSITE-ProRule" id="PRU00134"/>
    </source>
</evidence>
<keyword evidence="3" id="KW-0862">Zinc</keyword>
<dbReference type="OrthoDB" id="283160at2759"/>
<dbReference type="AlphaFoldDB" id="A0A0V0R7B7"/>
<reference evidence="6 7" key="1">
    <citation type="journal article" date="2015" name="Sci. Rep.">
        <title>Genome of the facultative scuticociliatosis pathogen Pseudocohnilembus persalinus provides insight into its virulence through horizontal gene transfer.</title>
        <authorList>
            <person name="Xiong J."/>
            <person name="Wang G."/>
            <person name="Cheng J."/>
            <person name="Tian M."/>
            <person name="Pan X."/>
            <person name="Warren A."/>
            <person name="Jiang C."/>
            <person name="Yuan D."/>
            <person name="Miao W."/>
        </authorList>
    </citation>
    <scope>NUCLEOTIDE SEQUENCE [LARGE SCALE GENOMIC DNA]</scope>
    <source>
        <strain evidence="6">36N120E</strain>
    </source>
</reference>
<dbReference type="Proteomes" id="UP000054937">
    <property type="component" value="Unassembled WGS sequence"/>
</dbReference>